<dbReference type="InterPro" id="IPR002483">
    <property type="entry name" value="PWI_dom"/>
</dbReference>
<keyword evidence="4" id="KW-0677">Repeat</keyword>
<evidence type="ECO:0000256" key="3">
    <source>
        <dbReference type="ARBA" id="ARBA00022723"/>
    </source>
</evidence>
<comment type="caution">
    <text evidence="11">The sequence shown here is derived from an EMBL/GenBank/DDBJ whole genome shotgun (WGS) entry which is preliminary data.</text>
</comment>
<evidence type="ECO:0000259" key="10">
    <source>
        <dbReference type="PROSITE" id="PS50102"/>
    </source>
</evidence>
<accession>A0AAD4TL93</accession>
<evidence type="ECO:0000256" key="1">
    <source>
        <dbReference type="ARBA" id="ARBA00004123"/>
    </source>
</evidence>
<evidence type="ECO:0000256" key="4">
    <source>
        <dbReference type="ARBA" id="ARBA00022737"/>
    </source>
</evidence>
<dbReference type="GO" id="GO:0043488">
    <property type="term" value="P:regulation of mRNA stability"/>
    <property type="evidence" value="ECO:0007669"/>
    <property type="project" value="InterPro"/>
</dbReference>
<comment type="similarity">
    <text evidence="2">Belongs to the ZC3H14 family.</text>
</comment>
<sequence>MMDKEMMNHSEDEDVFNENPRSFQLDRKSSLAAKLKSSISDKLIQLIGDHIDDVLAEYIVVLVCNGKHQHQARDDLEAFLGEKSSEFVSWLWDVLLRAVEQSRVLTSDLSNLKDVVVRAAYNNAVVDKEQRDFRLKKLHDHENGNTDYKLSHGEKYLVSTSSPTPVSSGDGIYEVCQRAKSKFCRSWSDIIKKELNIKLQKSEVPGDMVSAEVNRRDIVKHDSSRVKVSSGNSSGSEKNVRYVGQRKIVKNSRGELFPRHRSSVERKFGSASSQSVMAEGPNLRLHPMSEAPGKKHSLTEQNSRPRGNVWDRLGKPNDDNTVGRHNGIEVHGAEVTRKAVAHDGRNLSLMVKDSPVHNNSDGLISETFFERRHLCNTKCAPNDANNSGRKRQFGEIGYSNGSKWSKTAVSNMASKYPAVPPSTRANSISSVARPGATVSGEDGNTNLKPVETDVKIKLHPVDVRGSGLCSEHGQRTINGQIPSFSNGGAMNFQGDGDDSRTVFVTNVHFATTDEALASHFSKCGVIVKVIILRDAITGQPKGSAYITFADEDSVERAVARSGSSFWSRTVQVMRKSEVVGVVRPTTPLQIAGKLSQLSWFQQQQFNSNNVNLQRPYPSSHLQWRRDQQPVNEKNLPGSNSTQPASGNIAEHDFVDSAGTVQMHTRSLTYVRNTQTQSLAARSAI</sequence>
<proteinExistence type="inferred from homology"/>
<dbReference type="AlphaFoldDB" id="A0AAD4TL93"/>
<keyword evidence="7" id="KW-0539">Nucleus</keyword>
<evidence type="ECO:0000313" key="11">
    <source>
        <dbReference type="EMBL" id="KAI3963643.1"/>
    </source>
</evidence>
<evidence type="ECO:0000256" key="5">
    <source>
        <dbReference type="ARBA" id="ARBA00022771"/>
    </source>
</evidence>
<dbReference type="PANTHER" id="PTHR14738:SF29">
    <property type="entry name" value="ZINC FINGER CCCH DOMAIN-CONTAINING PROTEIN 14"/>
    <property type="match status" value="1"/>
</dbReference>
<keyword evidence="3" id="KW-0479">Metal-binding</keyword>
<dbReference type="Pfam" id="PF00076">
    <property type="entry name" value="RRM_1"/>
    <property type="match status" value="1"/>
</dbReference>
<evidence type="ECO:0000256" key="7">
    <source>
        <dbReference type="ARBA" id="ARBA00023242"/>
    </source>
</evidence>
<dbReference type="Pfam" id="PF01480">
    <property type="entry name" value="PWI"/>
    <property type="match status" value="1"/>
</dbReference>
<dbReference type="Gene3D" id="3.30.70.330">
    <property type="match status" value="1"/>
</dbReference>
<gene>
    <name evidence="11" type="ORF">MKW98_021883</name>
</gene>
<organism evidence="11 12">
    <name type="scientific">Papaver atlanticum</name>
    <dbReference type="NCBI Taxonomy" id="357466"/>
    <lineage>
        <taxon>Eukaryota</taxon>
        <taxon>Viridiplantae</taxon>
        <taxon>Streptophyta</taxon>
        <taxon>Embryophyta</taxon>
        <taxon>Tracheophyta</taxon>
        <taxon>Spermatophyta</taxon>
        <taxon>Magnoliopsida</taxon>
        <taxon>Ranunculales</taxon>
        <taxon>Papaveraceae</taxon>
        <taxon>Papaveroideae</taxon>
        <taxon>Papaver</taxon>
    </lineage>
</organism>
<dbReference type="EMBL" id="JAJJMB010000025">
    <property type="protein sequence ID" value="KAI3963643.1"/>
    <property type="molecule type" value="Genomic_DNA"/>
</dbReference>
<feature type="domain" description="RRM" evidence="10">
    <location>
        <begin position="500"/>
        <end position="577"/>
    </location>
</feature>
<name>A0AAD4TL93_9MAGN</name>
<evidence type="ECO:0000256" key="8">
    <source>
        <dbReference type="PROSITE-ProRule" id="PRU00176"/>
    </source>
</evidence>
<evidence type="ECO:0000256" key="6">
    <source>
        <dbReference type="ARBA" id="ARBA00022833"/>
    </source>
</evidence>
<dbReference type="Gene3D" id="1.20.1390.10">
    <property type="entry name" value="PWI domain"/>
    <property type="match status" value="1"/>
</dbReference>
<dbReference type="InterPro" id="IPR000504">
    <property type="entry name" value="RRM_dom"/>
</dbReference>
<evidence type="ECO:0000313" key="12">
    <source>
        <dbReference type="Proteomes" id="UP001202328"/>
    </source>
</evidence>
<dbReference type="GO" id="GO:0005737">
    <property type="term" value="C:cytoplasm"/>
    <property type="evidence" value="ECO:0007669"/>
    <property type="project" value="TreeGrafter"/>
</dbReference>
<dbReference type="PANTHER" id="PTHR14738">
    <property type="entry name" value="ZINC FINGER CCCH DOMAIN-CONTAINING PROTEIN 14"/>
    <property type="match status" value="1"/>
</dbReference>
<reference evidence="11" key="1">
    <citation type="submission" date="2022-04" db="EMBL/GenBank/DDBJ databases">
        <title>A functionally conserved STORR gene fusion in Papaver species that diverged 16.8 million years ago.</title>
        <authorList>
            <person name="Catania T."/>
        </authorList>
    </citation>
    <scope>NUCLEOTIDE SEQUENCE</scope>
    <source>
        <strain evidence="11">S-188037</strain>
    </source>
</reference>
<dbReference type="InterPro" id="IPR035979">
    <property type="entry name" value="RBD_domain_sf"/>
</dbReference>
<protein>
    <recommendedName>
        <fullName evidence="10">RRM domain-containing protein</fullName>
    </recommendedName>
</protein>
<comment type="subcellular location">
    <subcellularLocation>
        <location evidence="1">Nucleus</location>
    </subcellularLocation>
</comment>
<dbReference type="SUPFAM" id="SSF54928">
    <property type="entry name" value="RNA-binding domain, RBD"/>
    <property type="match status" value="1"/>
</dbReference>
<keyword evidence="6" id="KW-0862">Zinc</keyword>
<evidence type="ECO:0000256" key="2">
    <source>
        <dbReference type="ARBA" id="ARBA00008423"/>
    </source>
</evidence>
<evidence type="ECO:0000256" key="9">
    <source>
        <dbReference type="SAM" id="MobiDB-lite"/>
    </source>
</evidence>
<dbReference type="InterPro" id="IPR012677">
    <property type="entry name" value="Nucleotide-bd_a/b_plait_sf"/>
</dbReference>
<feature type="region of interest" description="Disordered" evidence="9">
    <location>
        <begin position="419"/>
        <end position="448"/>
    </location>
</feature>
<dbReference type="SMART" id="SM00360">
    <property type="entry name" value="RRM"/>
    <property type="match status" value="1"/>
</dbReference>
<dbReference type="GO" id="GO:0005634">
    <property type="term" value="C:nucleus"/>
    <property type="evidence" value="ECO:0007669"/>
    <property type="project" value="UniProtKB-SubCell"/>
</dbReference>
<dbReference type="PROSITE" id="PS50102">
    <property type="entry name" value="RRM"/>
    <property type="match status" value="1"/>
</dbReference>
<feature type="region of interest" description="Disordered" evidence="9">
    <location>
        <begin position="286"/>
        <end position="325"/>
    </location>
</feature>
<dbReference type="Proteomes" id="UP001202328">
    <property type="component" value="Unassembled WGS sequence"/>
</dbReference>
<feature type="compositionally biased region" description="Polar residues" evidence="9">
    <location>
        <begin position="628"/>
        <end position="645"/>
    </location>
</feature>
<dbReference type="InterPro" id="IPR040366">
    <property type="entry name" value="Nab2/ZC3H14"/>
</dbReference>
<dbReference type="GO" id="GO:0008270">
    <property type="term" value="F:zinc ion binding"/>
    <property type="evidence" value="ECO:0007669"/>
    <property type="project" value="UniProtKB-KW"/>
</dbReference>
<dbReference type="GO" id="GO:0008143">
    <property type="term" value="F:poly(A) binding"/>
    <property type="evidence" value="ECO:0007669"/>
    <property type="project" value="InterPro"/>
</dbReference>
<keyword evidence="8" id="KW-0694">RNA-binding</keyword>
<feature type="compositionally biased region" description="Basic and acidic residues" evidence="9">
    <location>
        <begin position="312"/>
        <end position="325"/>
    </location>
</feature>
<feature type="region of interest" description="Disordered" evidence="9">
    <location>
        <begin position="619"/>
        <end position="647"/>
    </location>
</feature>
<keyword evidence="12" id="KW-1185">Reference proteome</keyword>
<keyword evidence="5" id="KW-0863">Zinc-finger</keyword>